<dbReference type="SFLD" id="SFLDG01386">
    <property type="entry name" value="main_SPASM_domain-containing"/>
    <property type="match status" value="1"/>
</dbReference>
<evidence type="ECO:0000313" key="14">
    <source>
        <dbReference type="EMBL" id="OOM09157.1"/>
    </source>
</evidence>
<feature type="binding site" evidence="12">
    <location>
        <begin position="256"/>
        <end position="258"/>
    </location>
    <ligand>
        <name>GTP</name>
        <dbReference type="ChEBI" id="CHEBI:37565"/>
    </ligand>
</feature>
<keyword evidence="5 12" id="KW-0547">Nucleotide-binding</keyword>
<comment type="subunit">
    <text evidence="12">Monomer and homodimer.</text>
</comment>
<dbReference type="Pfam" id="PF06463">
    <property type="entry name" value="Mob_synth_C"/>
    <property type="match status" value="1"/>
</dbReference>
<dbReference type="SMART" id="SM00729">
    <property type="entry name" value="Elp3"/>
    <property type="match status" value="1"/>
</dbReference>
<proteinExistence type="inferred from homology"/>
<comment type="caution">
    <text evidence="14">The sequence shown here is derived from an EMBL/GenBank/DDBJ whole genome shotgun (WGS) entry which is preliminary data.</text>
</comment>
<evidence type="ECO:0000256" key="3">
    <source>
        <dbReference type="ARBA" id="ARBA00022691"/>
    </source>
</evidence>
<dbReference type="PROSITE" id="PS01305">
    <property type="entry name" value="MOAA_NIFB_PQQE"/>
    <property type="match status" value="1"/>
</dbReference>
<dbReference type="InterPro" id="IPR010505">
    <property type="entry name" value="MoaA_twitch"/>
</dbReference>
<evidence type="ECO:0000256" key="5">
    <source>
        <dbReference type="ARBA" id="ARBA00022741"/>
    </source>
</evidence>
<dbReference type="Proteomes" id="UP000191154">
    <property type="component" value="Unassembled WGS sequence"/>
</dbReference>
<feature type="binding site" evidence="12">
    <location>
        <position position="27"/>
    </location>
    <ligand>
        <name>[4Fe-4S] cluster</name>
        <dbReference type="ChEBI" id="CHEBI:49883"/>
        <label>1</label>
        <note>4Fe-4S-S-AdoMet</note>
    </ligand>
</feature>
<name>A0A1S8MY93_CLOSA</name>
<dbReference type="SFLD" id="SFLDG01067">
    <property type="entry name" value="SPASM/twitch_domain_containing"/>
    <property type="match status" value="1"/>
</dbReference>
<feature type="binding site" evidence="12">
    <location>
        <position position="24"/>
    </location>
    <ligand>
        <name>[4Fe-4S] cluster</name>
        <dbReference type="ChEBI" id="CHEBI:49883"/>
        <label>1</label>
        <note>4Fe-4S-S-AdoMet</note>
    </ligand>
</feature>
<keyword evidence="10 12" id="KW-0456">Lyase</keyword>
<feature type="domain" description="Radical SAM core" evidence="13">
    <location>
        <begin position="4"/>
        <end position="227"/>
    </location>
</feature>
<dbReference type="CDD" id="cd21117">
    <property type="entry name" value="Twitch_MoaA"/>
    <property type="match status" value="1"/>
</dbReference>
<dbReference type="CDD" id="cd01335">
    <property type="entry name" value="Radical_SAM"/>
    <property type="match status" value="1"/>
</dbReference>
<dbReference type="InterPro" id="IPR006638">
    <property type="entry name" value="Elp3/MiaA/NifB-like_rSAM"/>
</dbReference>
<sequence length="326" mass="36790">MIDIYNRKIDYIRISVTDRCNLRCIYCMPEDGIKSVNHSEILSYEEIIHLCEAFAKIGISKIKITGGEPLVRSDLAYLIEKIKNIDGINNVTLTTNGILLEEQIDSLVKAGLDAVNVSIDALDESTYKYITRIGSVNNVIRGINKALEYKNLIVKINCVPIEGTNDKQILDITKMAKNKKLNVRFIELMPIGLGKKMNGLGEEEIKKIIGEEFGELTPFNKSLGNGPSHYYSLEGFEGKIGFISAVSHKFCDKCNRVRLTSRGFLKTCLQYDKGINLKKMISDGENQEELIEAIKTTIYNKPKKNRFLEINSHEDFEQHIMSEIGG</sequence>
<keyword evidence="7 12" id="KW-0411">Iron-sulfur</keyword>
<dbReference type="InterPro" id="IPR007197">
    <property type="entry name" value="rSAM"/>
</dbReference>
<dbReference type="Gene3D" id="3.20.20.70">
    <property type="entry name" value="Aldolase class I"/>
    <property type="match status" value="1"/>
</dbReference>
<protein>
    <recommendedName>
        <fullName evidence="1 12">GTP 3',8-cyclase</fullName>
        <ecNumber evidence="1 12">4.1.99.22</ecNumber>
    </recommendedName>
    <alternativeName>
        <fullName evidence="12">Molybdenum cofactor biosynthesis protein A</fullName>
    </alternativeName>
</protein>
<comment type="catalytic activity">
    <reaction evidence="11 12">
        <text>GTP + AH2 + S-adenosyl-L-methionine = (8S)-3',8-cyclo-7,8-dihydroguanosine 5'-triphosphate + 5'-deoxyadenosine + L-methionine + A + H(+)</text>
        <dbReference type="Rhea" id="RHEA:49576"/>
        <dbReference type="ChEBI" id="CHEBI:13193"/>
        <dbReference type="ChEBI" id="CHEBI:15378"/>
        <dbReference type="ChEBI" id="CHEBI:17319"/>
        <dbReference type="ChEBI" id="CHEBI:17499"/>
        <dbReference type="ChEBI" id="CHEBI:37565"/>
        <dbReference type="ChEBI" id="CHEBI:57844"/>
        <dbReference type="ChEBI" id="CHEBI:59789"/>
        <dbReference type="ChEBI" id="CHEBI:131766"/>
        <dbReference type="EC" id="4.1.99.22"/>
    </reaction>
</comment>
<comment type="similarity">
    <text evidence="12">Belongs to the radical SAM superfamily. MoaA family.</text>
</comment>
<keyword evidence="3 12" id="KW-0949">S-adenosyl-L-methionine</keyword>
<dbReference type="SFLD" id="SFLDS00029">
    <property type="entry name" value="Radical_SAM"/>
    <property type="match status" value="1"/>
</dbReference>
<feature type="binding site" evidence="12">
    <location>
        <position position="94"/>
    </location>
    <ligand>
        <name>GTP</name>
        <dbReference type="ChEBI" id="CHEBI:37565"/>
    </ligand>
</feature>
<evidence type="ECO:0000259" key="13">
    <source>
        <dbReference type="PROSITE" id="PS51918"/>
    </source>
</evidence>
<feature type="binding site" evidence="12">
    <location>
        <position position="26"/>
    </location>
    <ligand>
        <name>S-adenosyl-L-methionine</name>
        <dbReference type="ChEBI" id="CHEBI:59789"/>
    </ligand>
</feature>
<dbReference type="InterPro" id="IPR040064">
    <property type="entry name" value="MoaA-like"/>
</dbReference>
<dbReference type="HAMAP" id="MF_01225_B">
    <property type="entry name" value="MoaA_B"/>
    <property type="match status" value="1"/>
</dbReference>
<feature type="binding site" evidence="12">
    <location>
        <position position="268"/>
    </location>
    <ligand>
        <name>[4Fe-4S] cluster</name>
        <dbReference type="ChEBI" id="CHEBI:49883"/>
        <label>2</label>
        <note>4Fe-4S-substrate</note>
    </ligand>
</feature>
<dbReference type="GO" id="GO:0051539">
    <property type="term" value="F:4 iron, 4 sulfur cluster binding"/>
    <property type="evidence" value="ECO:0007669"/>
    <property type="project" value="UniProtKB-UniRule"/>
</dbReference>
<dbReference type="EMBL" id="LZYZ01000007">
    <property type="protein sequence ID" value="OOM09157.1"/>
    <property type="molecule type" value="Genomic_DNA"/>
</dbReference>
<feature type="binding site" evidence="12">
    <location>
        <position position="254"/>
    </location>
    <ligand>
        <name>[4Fe-4S] cluster</name>
        <dbReference type="ChEBI" id="CHEBI:49883"/>
        <label>2</label>
        <note>4Fe-4S-substrate</note>
    </ligand>
</feature>
<feature type="binding site" evidence="12">
    <location>
        <position position="189"/>
    </location>
    <ligand>
        <name>S-adenosyl-L-methionine</name>
        <dbReference type="ChEBI" id="CHEBI:59789"/>
    </ligand>
</feature>
<dbReference type="InterPro" id="IPR013785">
    <property type="entry name" value="Aldolase_TIM"/>
</dbReference>
<keyword evidence="4 12" id="KW-0479">Metal-binding</keyword>
<dbReference type="GO" id="GO:1904047">
    <property type="term" value="F:S-adenosyl-L-methionine binding"/>
    <property type="evidence" value="ECO:0007669"/>
    <property type="project" value="UniProtKB-UniRule"/>
</dbReference>
<keyword evidence="9 12" id="KW-0501">Molybdenum cofactor biosynthesis</keyword>
<keyword evidence="2 12" id="KW-0004">4Fe-4S</keyword>
<dbReference type="AlphaFoldDB" id="A0A1S8MY93"/>
<feature type="binding site" evidence="12">
    <location>
        <position position="20"/>
    </location>
    <ligand>
        <name>[4Fe-4S] cluster</name>
        <dbReference type="ChEBI" id="CHEBI:49883"/>
        <label>1</label>
        <note>4Fe-4S-S-AdoMet</note>
    </ligand>
</feature>
<dbReference type="InterPro" id="IPR050105">
    <property type="entry name" value="MoCo_biosynth_MoaA/MoaC"/>
</dbReference>
<evidence type="ECO:0000256" key="2">
    <source>
        <dbReference type="ARBA" id="ARBA00022485"/>
    </source>
</evidence>
<dbReference type="NCBIfam" id="TIGR02666">
    <property type="entry name" value="moaA"/>
    <property type="match status" value="1"/>
</dbReference>
<dbReference type="SFLD" id="SFLDG01383">
    <property type="entry name" value="cyclic_pyranopterin_phosphate"/>
    <property type="match status" value="1"/>
</dbReference>
<dbReference type="PROSITE" id="PS51918">
    <property type="entry name" value="RADICAL_SAM"/>
    <property type="match status" value="1"/>
</dbReference>
<feature type="binding site" evidence="12">
    <location>
        <position position="118"/>
    </location>
    <ligand>
        <name>S-adenosyl-L-methionine</name>
        <dbReference type="ChEBI" id="CHEBI:59789"/>
    </ligand>
</feature>
<organism evidence="14 15">
    <name type="scientific">Clostridium saccharobutylicum</name>
    <dbReference type="NCBI Taxonomy" id="169679"/>
    <lineage>
        <taxon>Bacteria</taxon>
        <taxon>Bacillati</taxon>
        <taxon>Bacillota</taxon>
        <taxon>Clostridia</taxon>
        <taxon>Eubacteriales</taxon>
        <taxon>Clostridiaceae</taxon>
        <taxon>Clostridium</taxon>
    </lineage>
</organism>
<feature type="binding site" evidence="12">
    <location>
        <position position="155"/>
    </location>
    <ligand>
        <name>GTP</name>
        <dbReference type="ChEBI" id="CHEBI:37565"/>
    </ligand>
</feature>
<feature type="binding site" evidence="12">
    <location>
        <position position="67"/>
    </location>
    <ligand>
        <name>S-adenosyl-L-methionine</name>
        <dbReference type="ChEBI" id="CHEBI:59789"/>
    </ligand>
</feature>
<dbReference type="PANTHER" id="PTHR22960">
    <property type="entry name" value="MOLYBDOPTERIN COFACTOR SYNTHESIS PROTEIN A"/>
    <property type="match status" value="1"/>
</dbReference>
<keyword evidence="6 12" id="KW-0408">Iron</keyword>
<dbReference type="SUPFAM" id="SSF102114">
    <property type="entry name" value="Radical SAM enzymes"/>
    <property type="match status" value="1"/>
</dbReference>
<comment type="function">
    <text evidence="12">Catalyzes the cyclization of GTP to (8S)-3',8-cyclo-7,8-dihydroguanosine 5'-triphosphate.</text>
</comment>
<feature type="binding site" evidence="12">
    <location>
        <position position="13"/>
    </location>
    <ligand>
        <name>GTP</name>
        <dbReference type="ChEBI" id="CHEBI:37565"/>
    </ligand>
</feature>
<evidence type="ECO:0000256" key="11">
    <source>
        <dbReference type="ARBA" id="ARBA00048697"/>
    </source>
</evidence>
<dbReference type="UniPathway" id="UPA00344"/>
<evidence type="ECO:0000256" key="4">
    <source>
        <dbReference type="ARBA" id="ARBA00022723"/>
    </source>
</evidence>
<dbReference type="STRING" id="169679.CSACC_26410"/>
<dbReference type="GO" id="GO:0061798">
    <property type="term" value="F:GTP 3',8'-cyclase activity"/>
    <property type="evidence" value="ECO:0007669"/>
    <property type="project" value="UniProtKB-UniRule"/>
</dbReference>
<evidence type="ECO:0000256" key="7">
    <source>
        <dbReference type="ARBA" id="ARBA00023014"/>
    </source>
</evidence>
<dbReference type="PANTHER" id="PTHR22960:SF0">
    <property type="entry name" value="MOLYBDENUM COFACTOR BIOSYNTHESIS PROTEIN 1"/>
    <property type="match status" value="1"/>
</dbReference>
<accession>A0A1S8MY93</accession>
<evidence type="ECO:0000256" key="10">
    <source>
        <dbReference type="ARBA" id="ARBA00023239"/>
    </source>
</evidence>
<dbReference type="InterPro" id="IPR013483">
    <property type="entry name" value="MoaA"/>
</dbReference>
<keyword evidence="8 12" id="KW-0342">GTP-binding</keyword>
<dbReference type="Pfam" id="PF04055">
    <property type="entry name" value="Radical_SAM"/>
    <property type="match status" value="1"/>
</dbReference>
<dbReference type="RefSeq" id="WP_077866498.1">
    <property type="nucleotide sequence ID" value="NZ_LZYZ01000007.1"/>
</dbReference>
<dbReference type="InterPro" id="IPR000385">
    <property type="entry name" value="MoaA_NifB_PqqE_Fe-S-bd_CS"/>
</dbReference>
<comment type="cofactor">
    <cofactor evidence="12">
        <name>[4Fe-4S] cluster</name>
        <dbReference type="ChEBI" id="CHEBI:49883"/>
    </cofactor>
    <text evidence="12">Binds 2 [4Fe-4S] clusters. Binds 1 [4Fe-4S] cluster coordinated with 3 cysteines and an exchangeable S-adenosyl-L-methionine and 1 [4Fe-4S] cluster coordinated with 3 cysteines and the GTP-derived substrate.</text>
</comment>
<reference evidence="14 15" key="1">
    <citation type="submission" date="2016-05" db="EMBL/GenBank/DDBJ databases">
        <title>Microbial solvent formation.</title>
        <authorList>
            <person name="Poehlein A."/>
            <person name="Montoya Solano J.D."/>
            <person name="Flitsch S."/>
            <person name="Krabben P."/>
            <person name="Duerre P."/>
            <person name="Daniel R."/>
        </authorList>
    </citation>
    <scope>NUCLEOTIDE SEQUENCE [LARGE SCALE GENOMIC DNA]</scope>
    <source>
        <strain evidence="14 15">L1-8</strain>
    </source>
</reference>
<gene>
    <name evidence="14" type="primary">moaA_7</name>
    <name evidence="12" type="synonym">moaA</name>
    <name evidence="14" type="ORF">CLOSAC_34370</name>
</gene>
<evidence type="ECO:0000256" key="1">
    <source>
        <dbReference type="ARBA" id="ARBA00012167"/>
    </source>
</evidence>
<dbReference type="GO" id="GO:0005525">
    <property type="term" value="F:GTP binding"/>
    <property type="evidence" value="ECO:0007669"/>
    <property type="project" value="UniProtKB-UniRule"/>
</dbReference>
<feature type="binding site" evidence="12">
    <location>
        <position position="251"/>
    </location>
    <ligand>
        <name>[4Fe-4S] cluster</name>
        <dbReference type="ChEBI" id="CHEBI:49883"/>
        <label>2</label>
        <note>4Fe-4S-substrate</note>
    </ligand>
</feature>
<dbReference type="GO" id="GO:0061799">
    <property type="term" value="F:cyclic pyranopterin monophosphate synthase activity"/>
    <property type="evidence" value="ECO:0007669"/>
    <property type="project" value="TreeGrafter"/>
</dbReference>
<dbReference type="EC" id="4.1.99.22" evidence="1 12"/>
<dbReference type="GO" id="GO:0046872">
    <property type="term" value="F:metal ion binding"/>
    <property type="evidence" value="ECO:0007669"/>
    <property type="project" value="UniProtKB-KW"/>
</dbReference>
<evidence type="ECO:0000256" key="9">
    <source>
        <dbReference type="ARBA" id="ARBA00023150"/>
    </source>
</evidence>
<evidence type="ECO:0000256" key="8">
    <source>
        <dbReference type="ARBA" id="ARBA00023134"/>
    </source>
</evidence>
<comment type="pathway">
    <text evidence="12">Cofactor biosynthesis; molybdopterin biosynthesis.</text>
</comment>
<comment type="caution">
    <text evidence="12">Lacks conserved residue(s) required for the propagation of feature annotation.</text>
</comment>
<evidence type="ECO:0000256" key="12">
    <source>
        <dbReference type="HAMAP-Rule" id="MF_01225"/>
    </source>
</evidence>
<evidence type="ECO:0000256" key="6">
    <source>
        <dbReference type="ARBA" id="ARBA00023004"/>
    </source>
</evidence>
<dbReference type="GO" id="GO:0006777">
    <property type="term" value="P:Mo-molybdopterin cofactor biosynthetic process"/>
    <property type="evidence" value="ECO:0007669"/>
    <property type="project" value="UniProtKB-UniRule"/>
</dbReference>
<evidence type="ECO:0000313" key="15">
    <source>
        <dbReference type="Proteomes" id="UP000191154"/>
    </source>
</evidence>
<dbReference type="InterPro" id="IPR058240">
    <property type="entry name" value="rSAM_sf"/>
</dbReference>